<dbReference type="KEGG" id="kqi:F1D05_16045"/>
<evidence type="ECO:0000256" key="1">
    <source>
        <dbReference type="ARBA" id="ARBA00022801"/>
    </source>
</evidence>
<dbReference type="SUPFAM" id="SSF56784">
    <property type="entry name" value="HAD-like"/>
    <property type="match status" value="1"/>
</dbReference>
<accession>A0A7G6WYT4</accession>
<dbReference type="SFLD" id="SFLDG01129">
    <property type="entry name" value="C1.5:_HAD__Beta-PGM__Phosphata"/>
    <property type="match status" value="1"/>
</dbReference>
<evidence type="ECO:0000313" key="3">
    <source>
        <dbReference type="Proteomes" id="UP000515563"/>
    </source>
</evidence>
<gene>
    <name evidence="2" type="ORF">F1D05_16045</name>
</gene>
<keyword evidence="1 2" id="KW-0378">Hydrolase</keyword>
<name>A0A7G6WYT4_9ACTN</name>
<dbReference type="PRINTS" id="PR00413">
    <property type="entry name" value="HADHALOGNASE"/>
</dbReference>
<dbReference type="InterPro" id="IPR023214">
    <property type="entry name" value="HAD_sf"/>
</dbReference>
<dbReference type="GO" id="GO:0016787">
    <property type="term" value="F:hydrolase activity"/>
    <property type="evidence" value="ECO:0007669"/>
    <property type="project" value="UniProtKB-KW"/>
</dbReference>
<dbReference type="NCBIfam" id="TIGR01509">
    <property type="entry name" value="HAD-SF-IA-v3"/>
    <property type="match status" value="1"/>
</dbReference>
<sequence length="220" mass="24134">MKAVVFDLDDTLFDHTASATQAVHAWVAELGGTPSDELIAQWFEIEQRVYGDWLTGKLTHQGQRRARIREFLPLIDRPVPGTDDEQDNAFEPYLTLYRGNWSAFDDARPALEVARSNGWRIGVLTNGSTVQQNAKLEQIGLADLVDVVCTSQSLGYSKPAVEAYQLICEALGVEPAETLMIGDNLDLDVLGARAAGLTAEHLDRAAGVTLTQLIRSTRVP</sequence>
<dbReference type="Pfam" id="PF00702">
    <property type="entry name" value="Hydrolase"/>
    <property type="match status" value="1"/>
</dbReference>
<dbReference type="PANTHER" id="PTHR43316">
    <property type="entry name" value="HYDROLASE, HALOACID DELAHOGENASE-RELATED"/>
    <property type="match status" value="1"/>
</dbReference>
<dbReference type="InterPro" id="IPR051540">
    <property type="entry name" value="S-2-haloacid_dehalogenase"/>
</dbReference>
<dbReference type="NCBIfam" id="TIGR01549">
    <property type="entry name" value="HAD-SF-IA-v1"/>
    <property type="match status" value="1"/>
</dbReference>
<protein>
    <submittedName>
        <fullName evidence="2">HAD family hydrolase</fullName>
    </submittedName>
</protein>
<dbReference type="InterPro" id="IPR006439">
    <property type="entry name" value="HAD-SF_hydro_IA"/>
</dbReference>
<dbReference type="EMBL" id="CP043661">
    <property type="protein sequence ID" value="QNE19149.1"/>
    <property type="molecule type" value="Genomic_DNA"/>
</dbReference>
<organism evidence="2 3">
    <name type="scientific">Kribbella qitaiheensis</name>
    <dbReference type="NCBI Taxonomy" id="1544730"/>
    <lineage>
        <taxon>Bacteria</taxon>
        <taxon>Bacillati</taxon>
        <taxon>Actinomycetota</taxon>
        <taxon>Actinomycetes</taxon>
        <taxon>Propionibacteriales</taxon>
        <taxon>Kribbellaceae</taxon>
        <taxon>Kribbella</taxon>
    </lineage>
</organism>
<dbReference type="Gene3D" id="3.40.50.1000">
    <property type="entry name" value="HAD superfamily/HAD-like"/>
    <property type="match status" value="1"/>
</dbReference>
<dbReference type="RefSeq" id="WP_185448433.1">
    <property type="nucleotide sequence ID" value="NZ_CP043661.1"/>
</dbReference>
<dbReference type="Gene3D" id="1.20.120.1600">
    <property type="match status" value="1"/>
</dbReference>
<proteinExistence type="predicted"/>
<dbReference type="InterPro" id="IPR036412">
    <property type="entry name" value="HAD-like_sf"/>
</dbReference>
<reference evidence="2 3" key="2">
    <citation type="journal article" date="2020" name="Microbiol. Resour. Announc.">
        <title>Antarctic desert soil bacteria exhibit high novel natural product potential, evaluated through long-read genome sequencing and comparative genomics.</title>
        <authorList>
            <person name="Benaud N."/>
            <person name="Edwards R.J."/>
            <person name="Amos T.G."/>
            <person name="D'Agostino P.M."/>
            <person name="Gutierrez-Chavez C."/>
            <person name="Montgomery K."/>
            <person name="Nicetic I."/>
            <person name="Ferrari B.C."/>
        </authorList>
    </citation>
    <scope>NUCLEOTIDE SEQUENCE [LARGE SCALE GENOMIC DNA]</scope>
    <source>
        <strain evidence="2 3">SPB151</strain>
    </source>
</reference>
<keyword evidence="3" id="KW-1185">Reference proteome</keyword>
<dbReference type="Proteomes" id="UP000515563">
    <property type="component" value="Chromosome"/>
</dbReference>
<dbReference type="PANTHER" id="PTHR43316:SF3">
    <property type="entry name" value="HALOACID DEHALOGENASE, TYPE II (AFU_ORTHOLOGUE AFUA_2G07750)-RELATED"/>
    <property type="match status" value="1"/>
</dbReference>
<evidence type="ECO:0000313" key="2">
    <source>
        <dbReference type="EMBL" id="QNE19149.1"/>
    </source>
</evidence>
<dbReference type="AlphaFoldDB" id="A0A7G6WYT4"/>
<dbReference type="SFLD" id="SFLDS00003">
    <property type="entry name" value="Haloacid_Dehalogenase"/>
    <property type="match status" value="1"/>
</dbReference>
<reference evidence="3" key="1">
    <citation type="submission" date="2019-09" db="EMBL/GenBank/DDBJ databases">
        <title>Antimicrobial potential of Antarctic Bacteria.</title>
        <authorList>
            <person name="Benaud N."/>
            <person name="Edwards R.J."/>
            <person name="Ferrari B.C."/>
        </authorList>
    </citation>
    <scope>NUCLEOTIDE SEQUENCE [LARGE SCALE GENOMIC DNA]</scope>
    <source>
        <strain evidence="3">SPB151</strain>
    </source>
</reference>